<reference evidence="3" key="2">
    <citation type="journal article" date="2018" name="Plant J.">
        <title>The Sorghum bicolor reference genome: improved assembly, gene annotations, a transcriptome atlas, and signatures of genome organization.</title>
        <authorList>
            <person name="McCormick R.F."/>
            <person name="Truong S.K."/>
            <person name="Sreedasyam A."/>
            <person name="Jenkins J."/>
            <person name="Shu S."/>
            <person name="Sims D."/>
            <person name="Kennedy M."/>
            <person name="Amirebrahimi M."/>
            <person name="Weers B.D."/>
            <person name="McKinley B."/>
            <person name="Mattison A."/>
            <person name="Morishige D.T."/>
            <person name="Grimwood J."/>
            <person name="Schmutz J."/>
            <person name="Mullet J.E."/>
        </authorList>
    </citation>
    <scope>NUCLEOTIDE SEQUENCE [LARGE SCALE GENOMIC DNA]</scope>
    <source>
        <strain evidence="3">cv. BTx623</strain>
    </source>
</reference>
<gene>
    <name evidence="2" type="ORF">SORBI_3004G242800</name>
</gene>
<dbReference type="AlphaFoldDB" id="A0A194YRC9"/>
<name>A0A194YRC9_SORBI</name>
<reference evidence="2 3" key="1">
    <citation type="journal article" date="2009" name="Nature">
        <title>The Sorghum bicolor genome and the diversification of grasses.</title>
        <authorList>
            <person name="Paterson A.H."/>
            <person name="Bowers J.E."/>
            <person name="Bruggmann R."/>
            <person name="Dubchak I."/>
            <person name="Grimwood J."/>
            <person name="Gundlach H."/>
            <person name="Haberer G."/>
            <person name="Hellsten U."/>
            <person name="Mitros T."/>
            <person name="Poliakov A."/>
            <person name="Schmutz J."/>
            <person name="Spannagl M."/>
            <person name="Tang H."/>
            <person name="Wang X."/>
            <person name="Wicker T."/>
            <person name="Bharti A.K."/>
            <person name="Chapman J."/>
            <person name="Feltus F.A."/>
            <person name="Gowik U."/>
            <person name="Grigoriev I.V."/>
            <person name="Lyons E."/>
            <person name="Maher C.A."/>
            <person name="Martis M."/>
            <person name="Narechania A."/>
            <person name="Otillar R.P."/>
            <person name="Penning B.W."/>
            <person name="Salamov A.A."/>
            <person name="Wang Y."/>
            <person name="Zhang L."/>
            <person name="Carpita N.C."/>
            <person name="Freeling M."/>
            <person name="Gingle A.R."/>
            <person name="Hash C.T."/>
            <person name="Keller B."/>
            <person name="Klein P."/>
            <person name="Kresovich S."/>
            <person name="McCann M.C."/>
            <person name="Ming R."/>
            <person name="Peterson D.G."/>
            <person name="Mehboob-ur-Rahman"/>
            <person name="Ware D."/>
            <person name="Westhoff P."/>
            <person name="Mayer K.F."/>
            <person name="Messing J."/>
            <person name="Rokhsar D.S."/>
        </authorList>
    </citation>
    <scope>NUCLEOTIDE SEQUENCE [LARGE SCALE GENOMIC DNA]</scope>
    <source>
        <strain evidence="3">cv. BTx623</strain>
    </source>
</reference>
<feature type="region of interest" description="Disordered" evidence="1">
    <location>
        <begin position="42"/>
        <end position="61"/>
    </location>
</feature>
<evidence type="ECO:0000313" key="2">
    <source>
        <dbReference type="EMBL" id="KXG30789.1"/>
    </source>
</evidence>
<dbReference type="Proteomes" id="UP000000768">
    <property type="component" value="Chromosome 4"/>
</dbReference>
<accession>A0A194YRC9</accession>
<evidence type="ECO:0000313" key="3">
    <source>
        <dbReference type="Proteomes" id="UP000000768"/>
    </source>
</evidence>
<evidence type="ECO:0000256" key="1">
    <source>
        <dbReference type="SAM" id="MobiDB-lite"/>
    </source>
</evidence>
<dbReference type="Gramene" id="KXG30789">
    <property type="protein sequence ID" value="KXG30789"/>
    <property type="gene ID" value="SORBI_3004G242800"/>
</dbReference>
<organism evidence="2 3">
    <name type="scientific">Sorghum bicolor</name>
    <name type="common">Sorghum</name>
    <name type="synonym">Sorghum vulgare</name>
    <dbReference type="NCBI Taxonomy" id="4558"/>
    <lineage>
        <taxon>Eukaryota</taxon>
        <taxon>Viridiplantae</taxon>
        <taxon>Streptophyta</taxon>
        <taxon>Embryophyta</taxon>
        <taxon>Tracheophyta</taxon>
        <taxon>Spermatophyta</taxon>
        <taxon>Magnoliopsida</taxon>
        <taxon>Liliopsida</taxon>
        <taxon>Poales</taxon>
        <taxon>Poaceae</taxon>
        <taxon>PACMAD clade</taxon>
        <taxon>Panicoideae</taxon>
        <taxon>Andropogonodae</taxon>
        <taxon>Andropogoneae</taxon>
        <taxon>Sorghinae</taxon>
        <taxon>Sorghum</taxon>
    </lineage>
</organism>
<sequence length="80" mass="9281">MKKIVTFRNCMPSNFLKKQHIHSFLKHFRTYCKFTHTAMTSSCPSSSKTSLKNCSSSKTSPKNCRSHTIISIESYNLLRY</sequence>
<dbReference type="EMBL" id="CM000763">
    <property type="protein sequence ID" value="KXG30789.1"/>
    <property type="molecule type" value="Genomic_DNA"/>
</dbReference>
<keyword evidence="3" id="KW-1185">Reference proteome</keyword>
<dbReference type="InParanoid" id="A0A194YRC9"/>
<protein>
    <submittedName>
        <fullName evidence="2">Uncharacterized protein</fullName>
    </submittedName>
</protein>
<proteinExistence type="predicted"/>
<feature type="compositionally biased region" description="Low complexity" evidence="1">
    <location>
        <begin position="42"/>
        <end position="60"/>
    </location>
</feature>